<sequence length="128" mass="14199">MVAIIADGISMRNHPSSLRVHDKIRNLYAEHSATEATGGGPKDRGRLTYAQIREAHRSGRPIEERPSEDKFIGEEGKQNLFDKKEQIYVKPSYLGTETPSDIGYMSGTPRGSDEGSGGDYGTSNERWK</sequence>
<accession>A0A1I8B8W2</accession>
<dbReference type="WBParaSite" id="MhA1_Contig1698.frz3.gene12">
    <property type="protein sequence ID" value="MhA1_Contig1698.frz3.gene12"/>
    <property type="gene ID" value="MhA1_Contig1698.frz3.gene12"/>
</dbReference>
<dbReference type="AlphaFoldDB" id="A0A1I8B8W2"/>
<feature type="region of interest" description="Disordered" evidence="1">
    <location>
        <begin position="94"/>
        <end position="128"/>
    </location>
</feature>
<reference evidence="3" key="1">
    <citation type="submission" date="2016-11" db="UniProtKB">
        <authorList>
            <consortium name="WormBaseParasite"/>
        </authorList>
    </citation>
    <scope>IDENTIFICATION</scope>
</reference>
<name>A0A1I8B8W2_MELHA</name>
<evidence type="ECO:0000313" key="3">
    <source>
        <dbReference type="WBParaSite" id="MhA1_Contig1698.frz3.gene12"/>
    </source>
</evidence>
<proteinExistence type="predicted"/>
<keyword evidence="2" id="KW-1185">Reference proteome</keyword>
<dbReference type="Proteomes" id="UP000095281">
    <property type="component" value="Unplaced"/>
</dbReference>
<protein>
    <submittedName>
        <fullName evidence="3">Uncharacterized protein</fullName>
    </submittedName>
</protein>
<evidence type="ECO:0000256" key="1">
    <source>
        <dbReference type="SAM" id="MobiDB-lite"/>
    </source>
</evidence>
<feature type="region of interest" description="Disordered" evidence="1">
    <location>
        <begin position="57"/>
        <end position="77"/>
    </location>
</feature>
<organism evidence="2 3">
    <name type="scientific">Meloidogyne hapla</name>
    <name type="common">Root-knot nematode worm</name>
    <dbReference type="NCBI Taxonomy" id="6305"/>
    <lineage>
        <taxon>Eukaryota</taxon>
        <taxon>Metazoa</taxon>
        <taxon>Ecdysozoa</taxon>
        <taxon>Nematoda</taxon>
        <taxon>Chromadorea</taxon>
        <taxon>Rhabditida</taxon>
        <taxon>Tylenchina</taxon>
        <taxon>Tylenchomorpha</taxon>
        <taxon>Tylenchoidea</taxon>
        <taxon>Meloidogynidae</taxon>
        <taxon>Meloidogyninae</taxon>
        <taxon>Meloidogyne</taxon>
    </lineage>
</organism>
<evidence type="ECO:0000313" key="2">
    <source>
        <dbReference type="Proteomes" id="UP000095281"/>
    </source>
</evidence>